<evidence type="ECO:0000259" key="10">
    <source>
        <dbReference type="Pfam" id="PF04290"/>
    </source>
</evidence>
<dbReference type="PANTHER" id="PTHR35011">
    <property type="entry name" value="2,3-DIKETO-L-GULONATE TRAP TRANSPORTER SMALL PERMEASE PROTEIN YIAM"/>
    <property type="match status" value="1"/>
</dbReference>
<proteinExistence type="inferred from homology"/>
<keyword evidence="5 9" id="KW-0812">Transmembrane</keyword>
<dbReference type="RefSeq" id="WP_285674785.1">
    <property type="nucleotide sequence ID" value="NZ_BSYI01000065.1"/>
</dbReference>
<evidence type="ECO:0000256" key="6">
    <source>
        <dbReference type="ARBA" id="ARBA00022989"/>
    </source>
</evidence>
<comment type="similarity">
    <text evidence="8 9">Belongs to the TRAP transporter small permease family.</text>
</comment>
<dbReference type="Proteomes" id="UP001239909">
    <property type="component" value="Unassembled WGS sequence"/>
</dbReference>
<gene>
    <name evidence="11" type="ORF">LNKW23_46530</name>
</gene>
<keyword evidence="2 9" id="KW-0813">Transport</keyword>
<evidence type="ECO:0000256" key="8">
    <source>
        <dbReference type="ARBA" id="ARBA00038436"/>
    </source>
</evidence>
<evidence type="ECO:0000313" key="11">
    <source>
        <dbReference type="EMBL" id="GMG85433.1"/>
    </source>
</evidence>
<keyword evidence="7 9" id="KW-0472">Membrane</keyword>
<dbReference type="InterPro" id="IPR007387">
    <property type="entry name" value="TRAP_DctQ"/>
</dbReference>
<evidence type="ECO:0000256" key="2">
    <source>
        <dbReference type="ARBA" id="ARBA00022448"/>
    </source>
</evidence>
<dbReference type="InterPro" id="IPR055348">
    <property type="entry name" value="DctQ"/>
</dbReference>
<evidence type="ECO:0000256" key="1">
    <source>
        <dbReference type="ARBA" id="ARBA00004429"/>
    </source>
</evidence>
<comment type="subcellular location">
    <subcellularLocation>
        <location evidence="1 9">Cell inner membrane</location>
        <topology evidence="1 9">Multi-pass membrane protein</topology>
    </subcellularLocation>
</comment>
<evidence type="ECO:0000256" key="5">
    <source>
        <dbReference type="ARBA" id="ARBA00022692"/>
    </source>
</evidence>
<keyword evidence="4 9" id="KW-0997">Cell inner membrane</keyword>
<feature type="transmembrane region" description="Helical" evidence="9">
    <location>
        <begin position="88"/>
        <end position="112"/>
    </location>
</feature>
<protein>
    <recommendedName>
        <fullName evidence="9">TRAP transporter small permease protein</fullName>
    </recommendedName>
</protein>
<accession>A0ABQ6LTK5</accession>
<evidence type="ECO:0000313" key="12">
    <source>
        <dbReference type="Proteomes" id="UP001239909"/>
    </source>
</evidence>
<dbReference type="EMBL" id="BSYI01000065">
    <property type="protein sequence ID" value="GMG85433.1"/>
    <property type="molecule type" value="Genomic_DNA"/>
</dbReference>
<keyword evidence="3" id="KW-1003">Cell membrane</keyword>
<sequence>MLPLARFIGKAMTAISIALMALLCLPVAYEAIARSFGAPTIWVFETTLYAFIFLGFLGNALAVQTNAHFRVTLLPDMFPGTRPFFDRLSQVATLLFAVLIIASGFYFVWYQIENEIVSATLLEVPLWIPALAIPLGGIGLFLQTLVQLVTGEIADEAHSVVGD</sequence>
<comment type="caution">
    <text evidence="9">Lacks conserved residue(s) required for the propagation of feature annotation.</text>
</comment>
<feature type="transmembrane region" description="Helical" evidence="9">
    <location>
        <begin position="124"/>
        <end position="142"/>
    </location>
</feature>
<evidence type="ECO:0000256" key="4">
    <source>
        <dbReference type="ARBA" id="ARBA00022519"/>
    </source>
</evidence>
<dbReference type="Pfam" id="PF04290">
    <property type="entry name" value="DctQ"/>
    <property type="match status" value="1"/>
</dbReference>
<reference evidence="11 12" key="1">
    <citation type="submission" date="2023-04" db="EMBL/GenBank/DDBJ databases">
        <title>Marinoamorphus aggregata gen. nov., sp. Nov., isolate from tissue of brittle star Ophioplocus japonicus.</title>
        <authorList>
            <person name="Kawano K."/>
            <person name="Sawayama S."/>
            <person name="Nakagawa S."/>
        </authorList>
    </citation>
    <scope>NUCLEOTIDE SEQUENCE [LARGE SCALE GENOMIC DNA]</scope>
    <source>
        <strain evidence="11 12">NKW23</strain>
    </source>
</reference>
<comment type="function">
    <text evidence="9">Part of the tripartite ATP-independent periplasmic (TRAP) transport system.</text>
</comment>
<keyword evidence="12" id="KW-1185">Reference proteome</keyword>
<dbReference type="PANTHER" id="PTHR35011:SF2">
    <property type="entry name" value="2,3-DIKETO-L-GULONATE TRAP TRANSPORTER SMALL PERMEASE PROTEIN YIAM"/>
    <property type="match status" value="1"/>
</dbReference>
<evidence type="ECO:0000256" key="9">
    <source>
        <dbReference type="RuleBase" id="RU369079"/>
    </source>
</evidence>
<feature type="transmembrane region" description="Helical" evidence="9">
    <location>
        <begin position="47"/>
        <end position="67"/>
    </location>
</feature>
<evidence type="ECO:0000256" key="3">
    <source>
        <dbReference type="ARBA" id="ARBA00022475"/>
    </source>
</evidence>
<feature type="domain" description="Tripartite ATP-independent periplasmic transporters DctQ component" evidence="10">
    <location>
        <begin position="23"/>
        <end position="150"/>
    </location>
</feature>
<organism evidence="11 12">
    <name type="scientific">Paralimibaculum aggregatum</name>
    <dbReference type="NCBI Taxonomy" id="3036245"/>
    <lineage>
        <taxon>Bacteria</taxon>
        <taxon>Pseudomonadati</taxon>
        <taxon>Pseudomonadota</taxon>
        <taxon>Alphaproteobacteria</taxon>
        <taxon>Rhodobacterales</taxon>
        <taxon>Paracoccaceae</taxon>
        <taxon>Paralimibaculum</taxon>
    </lineage>
</organism>
<name>A0ABQ6LTK5_9RHOB</name>
<keyword evidence="6 9" id="KW-1133">Transmembrane helix</keyword>
<comment type="subunit">
    <text evidence="9">The complex comprises the extracytoplasmic solute receptor protein and the two transmembrane proteins.</text>
</comment>
<evidence type="ECO:0000256" key="7">
    <source>
        <dbReference type="ARBA" id="ARBA00023136"/>
    </source>
</evidence>
<comment type="caution">
    <text evidence="11">The sequence shown here is derived from an EMBL/GenBank/DDBJ whole genome shotgun (WGS) entry which is preliminary data.</text>
</comment>